<name>X1CVA1_9ZZZZ</name>
<evidence type="ECO:0000313" key="1">
    <source>
        <dbReference type="EMBL" id="GAH12421.1"/>
    </source>
</evidence>
<comment type="caution">
    <text evidence="1">The sequence shown here is derived from an EMBL/GenBank/DDBJ whole genome shotgun (WGS) entry which is preliminary data.</text>
</comment>
<organism evidence="1">
    <name type="scientific">marine sediment metagenome</name>
    <dbReference type="NCBI Taxonomy" id="412755"/>
    <lineage>
        <taxon>unclassified sequences</taxon>
        <taxon>metagenomes</taxon>
        <taxon>ecological metagenomes</taxon>
    </lineage>
</organism>
<reference evidence="1" key="1">
    <citation type="journal article" date="2014" name="Front. Microbiol.">
        <title>High frequency of phylogenetically diverse reductive dehalogenase-homologous genes in deep subseafloor sedimentary metagenomes.</title>
        <authorList>
            <person name="Kawai M."/>
            <person name="Futagami T."/>
            <person name="Toyoda A."/>
            <person name="Takaki Y."/>
            <person name="Nishi S."/>
            <person name="Hori S."/>
            <person name="Arai W."/>
            <person name="Tsubouchi T."/>
            <person name="Morono Y."/>
            <person name="Uchiyama I."/>
            <person name="Ito T."/>
            <person name="Fujiyama A."/>
            <person name="Inagaki F."/>
            <person name="Takami H."/>
        </authorList>
    </citation>
    <scope>NUCLEOTIDE SEQUENCE</scope>
    <source>
        <strain evidence="1">Expedition CK06-06</strain>
    </source>
</reference>
<proteinExistence type="predicted"/>
<protein>
    <recommendedName>
        <fullName evidence="2">Class I SAM-dependent methyltransferase</fullName>
    </recommendedName>
</protein>
<evidence type="ECO:0008006" key="2">
    <source>
        <dbReference type="Google" id="ProtNLM"/>
    </source>
</evidence>
<accession>X1CVA1</accession>
<dbReference type="Pfam" id="PF13578">
    <property type="entry name" value="Methyltransf_24"/>
    <property type="match status" value="1"/>
</dbReference>
<gene>
    <name evidence="1" type="ORF">S01H4_58114</name>
</gene>
<dbReference type="AlphaFoldDB" id="X1CVA1"/>
<dbReference type="EMBL" id="BART01033911">
    <property type="protein sequence ID" value="GAH12421.1"/>
    <property type="molecule type" value="Genomic_DNA"/>
</dbReference>
<dbReference type="Gene3D" id="3.40.50.150">
    <property type="entry name" value="Vaccinia Virus protein VP39"/>
    <property type="match status" value="1"/>
</dbReference>
<feature type="non-terminal residue" evidence="1">
    <location>
        <position position="1"/>
    </location>
</feature>
<dbReference type="InterPro" id="IPR029063">
    <property type="entry name" value="SAM-dependent_MTases_sf"/>
</dbReference>
<sequence length="79" mass="9162">SPELFSRRYFDLVFIDAEHTYEAVQDDIATWLPLIKKSGGYITGHDYEHKNHPGVKKAVDEIFGTDVEIRGDRVWVKKI</sequence>